<organism evidence="2 3">
    <name type="scientific">Halobiforma nitratireducens JCM 10879</name>
    <dbReference type="NCBI Taxonomy" id="1227454"/>
    <lineage>
        <taxon>Archaea</taxon>
        <taxon>Methanobacteriati</taxon>
        <taxon>Methanobacteriota</taxon>
        <taxon>Stenosarchaea group</taxon>
        <taxon>Halobacteria</taxon>
        <taxon>Halobacteriales</taxon>
        <taxon>Natrialbaceae</taxon>
        <taxon>Halobiforma</taxon>
    </lineage>
</organism>
<proteinExistence type="predicted"/>
<comment type="caution">
    <text evidence="2">The sequence shown here is derived from an EMBL/GenBank/DDBJ whole genome shotgun (WGS) entry which is preliminary data.</text>
</comment>
<dbReference type="EMBL" id="AOMA01000070">
    <property type="protein sequence ID" value="EMA40924.1"/>
    <property type="molecule type" value="Genomic_DNA"/>
</dbReference>
<evidence type="ECO:0000313" key="2">
    <source>
        <dbReference type="EMBL" id="EMA40924.1"/>
    </source>
</evidence>
<gene>
    <name evidence="2" type="ORF">C446_07095</name>
</gene>
<accession>M0M8I7</accession>
<evidence type="ECO:0000256" key="1">
    <source>
        <dbReference type="SAM" id="MobiDB-lite"/>
    </source>
</evidence>
<sequence length="127" mass="13816">MALQRLLGGDPSKRSKLYLAIGGISLVKAIAVRNDPDRFRRELRDAALFLGVGFALQRYSKLKAEKRQEIESSLPSWLVGGDAGRTGDTGIDASALRTAAKRRLSGTEPEPQPEPSLRDRARGVLST</sequence>
<keyword evidence="3" id="KW-1185">Reference proteome</keyword>
<feature type="compositionally biased region" description="Basic and acidic residues" evidence="1">
    <location>
        <begin position="116"/>
        <end position="127"/>
    </location>
</feature>
<feature type="region of interest" description="Disordered" evidence="1">
    <location>
        <begin position="81"/>
        <end position="127"/>
    </location>
</feature>
<protein>
    <submittedName>
        <fullName evidence="2">Uncharacterized protein</fullName>
    </submittedName>
</protein>
<name>M0M8I7_9EURY</name>
<dbReference type="OrthoDB" id="202242at2157"/>
<reference evidence="2 3" key="1">
    <citation type="journal article" date="2014" name="PLoS Genet.">
        <title>Phylogenetically driven sequencing of extremely halophilic archaea reveals strategies for static and dynamic osmo-response.</title>
        <authorList>
            <person name="Becker E.A."/>
            <person name="Seitzer P.M."/>
            <person name="Tritt A."/>
            <person name="Larsen D."/>
            <person name="Krusor M."/>
            <person name="Yao A.I."/>
            <person name="Wu D."/>
            <person name="Madern D."/>
            <person name="Eisen J.A."/>
            <person name="Darling A.E."/>
            <person name="Facciotti M.T."/>
        </authorList>
    </citation>
    <scope>NUCLEOTIDE SEQUENCE [LARGE SCALE GENOMIC DNA]</scope>
    <source>
        <strain evidence="2 3">JCM 10879</strain>
    </source>
</reference>
<dbReference type="AlphaFoldDB" id="M0M8I7"/>
<evidence type="ECO:0000313" key="3">
    <source>
        <dbReference type="Proteomes" id="UP000011607"/>
    </source>
</evidence>
<dbReference type="Proteomes" id="UP000011607">
    <property type="component" value="Unassembled WGS sequence"/>
</dbReference>
<dbReference type="eggNOG" id="arCOG10701">
    <property type="taxonomic scope" value="Archaea"/>
</dbReference>
<dbReference type="RefSeq" id="WP_006672360.1">
    <property type="nucleotide sequence ID" value="NZ_AOMA01000070.1"/>
</dbReference>